<name>A0AA41PWB5_9ACTN</name>
<evidence type="ECO:0000256" key="1">
    <source>
        <dbReference type="SAM" id="MobiDB-lite"/>
    </source>
</evidence>
<proteinExistence type="predicted"/>
<dbReference type="NCBIfam" id="NF038074">
    <property type="entry name" value="fam_STM4014"/>
    <property type="match status" value="1"/>
</dbReference>
<protein>
    <submittedName>
        <fullName evidence="2">STM4014 family protein</fullName>
    </submittedName>
</protein>
<dbReference type="Proteomes" id="UP001165378">
    <property type="component" value="Unassembled WGS sequence"/>
</dbReference>
<dbReference type="InterPro" id="IPR047778">
    <property type="entry name" value="STM4014-like"/>
</dbReference>
<dbReference type="EMBL" id="JAKFHA010000001">
    <property type="protein sequence ID" value="MCF2525687.1"/>
    <property type="molecule type" value="Genomic_DNA"/>
</dbReference>
<gene>
    <name evidence="2" type="ORF">LZ495_00395</name>
</gene>
<accession>A0AA41PWB5</accession>
<dbReference type="SUPFAM" id="SSF56059">
    <property type="entry name" value="Glutathione synthetase ATP-binding domain-like"/>
    <property type="match status" value="1"/>
</dbReference>
<keyword evidence="3" id="KW-1185">Reference proteome</keyword>
<evidence type="ECO:0000313" key="2">
    <source>
        <dbReference type="EMBL" id="MCF2525687.1"/>
    </source>
</evidence>
<dbReference type="RefSeq" id="WP_235049719.1">
    <property type="nucleotide sequence ID" value="NZ_JAKFHA010000001.1"/>
</dbReference>
<feature type="compositionally biased region" description="Acidic residues" evidence="1">
    <location>
        <begin position="380"/>
        <end position="389"/>
    </location>
</feature>
<evidence type="ECO:0000313" key="3">
    <source>
        <dbReference type="Proteomes" id="UP001165378"/>
    </source>
</evidence>
<dbReference type="AlphaFoldDB" id="A0AA41PWB5"/>
<comment type="caution">
    <text evidence="2">The sequence shown here is derived from an EMBL/GenBank/DDBJ whole genome shotgun (WGS) entry which is preliminary data.</text>
</comment>
<organism evidence="2 3">
    <name type="scientific">Yinghuangia soli</name>
    <dbReference type="NCBI Taxonomy" id="2908204"/>
    <lineage>
        <taxon>Bacteria</taxon>
        <taxon>Bacillati</taxon>
        <taxon>Actinomycetota</taxon>
        <taxon>Actinomycetes</taxon>
        <taxon>Kitasatosporales</taxon>
        <taxon>Streptomycetaceae</taxon>
        <taxon>Yinghuangia</taxon>
    </lineage>
</organism>
<feature type="region of interest" description="Disordered" evidence="1">
    <location>
        <begin position="364"/>
        <end position="389"/>
    </location>
</feature>
<sequence>MKITVVGNPGHRRIAGFAAAALAAGLPEPRVVPWADVLRGAALDFAPGPVRIDSPGEDPAVHALLGGPADPHRVEGGAVRHAALLAGLGRVRDAAAAVPGGAWLTHDPDDVAVLFDKPRAHARLRAAGVEVPRGLGPDGSGVPVGSYAELRELMHEARCPRVFVKPAHGSSASGVVALETAGPRVQATTSAELVRTAEGVQLFNSLRIRKYRDAADVAALVDALCADGGPGGVHVEAWLPKLTLGGLAVDLRVLVVAGRATHVVARGSRSPMTNLHLGNARADADAVRAAVGDTVWDQAMTTCVRAAGCFPRTLHVGVDLLFAVDRRRHAVGEVNAFGDLLPGVAHRGRDTWGEQVRALVEGWRPHGPVRPAGQAASAAPDEDPLPCPT</sequence>
<reference evidence="2" key="1">
    <citation type="submission" date="2022-01" db="EMBL/GenBank/DDBJ databases">
        <title>Genome-Based Taxonomic Classification of the Phylum Actinobacteria.</title>
        <authorList>
            <person name="Gao Y."/>
        </authorList>
    </citation>
    <scope>NUCLEOTIDE SEQUENCE</scope>
    <source>
        <strain evidence="2">KLBMP 8922</strain>
    </source>
</reference>
<dbReference type="Gene3D" id="3.30.470.20">
    <property type="entry name" value="ATP-grasp fold, B domain"/>
    <property type="match status" value="1"/>
</dbReference>